<proteinExistence type="predicted"/>
<keyword evidence="2" id="KW-1185">Reference proteome</keyword>
<evidence type="ECO:0008006" key="3">
    <source>
        <dbReference type="Google" id="ProtNLM"/>
    </source>
</evidence>
<sequence>MWYAGIDLADEKHYTVVIDDVGHQSGTYSKAHRRYACIKPLRNAPQQFAWQSTRSKPWALEYYQRKRKEGKSHTVAVRALANVWGRVICAIWLMPPPICHCEMCRKDRALAMGFGGLLCFGHYTQTVWKVCRCSVR</sequence>
<accession>A0ABQ3V3B5</accession>
<reference evidence="1 2" key="1">
    <citation type="journal article" date="2021" name="Int. J. Syst. Evol. Microbiol.">
        <title>Reticulibacter mediterranei gen. nov., sp. nov., within the new family Reticulibacteraceae fam. nov., and Ktedonospora formicarum gen. nov., sp. nov., Ktedonobacter robiniae sp. nov., Dictyobacter formicarum sp. nov. and Dictyobacter arantiisoli sp. nov., belonging to the class Ktedonobacteria.</title>
        <authorList>
            <person name="Yabe S."/>
            <person name="Zheng Y."/>
            <person name="Wang C.M."/>
            <person name="Sakai Y."/>
            <person name="Abe K."/>
            <person name="Yokota A."/>
            <person name="Donadio S."/>
            <person name="Cavaletti L."/>
            <person name="Monciardini P."/>
        </authorList>
    </citation>
    <scope>NUCLEOTIDE SEQUENCE [LARGE SCALE GENOMIC DNA]</scope>
    <source>
        <strain evidence="1 2">SOSP1-30</strain>
    </source>
</reference>
<evidence type="ECO:0000313" key="2">
    <source>
        <dbReference type="Proteomes" id="UP000654345"/>
    </source>
</evidence>
<gene>
    <name evidence="1" type="ORF">KSB_74500</name>
</gene>
<organism evidence="1 2">
    <name type="scientific">Ktedonobacter robiniae</name>
    <dbReference type="NCBI Taxonomy" id="2778365"/>
    <lineage>
        <taxon>Bacteria</taxon>
        <taxon>Bacillati</taxon>
        <taxon>Chloroflexota</taxon>
        <taxon>Ktedonobacteria</taxon>
        <taxon>Ktedonobacterales</taxon>
        <taxon>Ktedonobacteraceae</taxon>
        <taxon>Ktedonobacter</taxon>
    </lineage>
</organism>
<dbReference type="EMBL" id="BNJG01000003">
    <property type="protein sequence ID" value="GHO58975.1"/>
    <property type="molecule type" value="Genomic_DNA"/>
</dbReference>
<protein>
    <recommendedName>
        <fullName evidence="3">Transposase IS111A/IS1328/IS1533 N-terminal domain-containing protein</fullName>
    </recommendedName>
</protein>
<evidence type="ECO:0000313" key="1">
    <source>
        <dbReference type="EMBL" id="GHO58975.1"/>
    </source>
</evidence>
<dbReference type="Proteomes" id="UP000654345">
    <property type="component" value="Unassembled WGS sequence"/>
</dbReference>
<comment type="caution">
    <text evidence="1">The sequence shown here is derived from an EMBL/GenBank/DDBJ whole genome shotgun (WGS) entry which is preliminary data.</text>
</comment>
<name>A0ABQ3V3B5_9CHLR</name>